<dbReference type="RefSeq" id="WP_129314947.1">
    <property type="nucleotide sequence ID" value="NZ_NOIQ01000003.1"/>
</dbReference>
<dbReference type="EMBL" id="WOGT01000003">
    <property type="protein sequence ID" value="MUN54878.1"/>
    <property type="molecule type" value="Genomic_DNA"/>
</dbReference>
<keyword evidence="7 8" id="KW-0460">Magnesium</keyword>
<feature type="binding site" evidence="8">
    <location>
        <position position="251"/>
    </location>
    <ligand>
        <name>Mg(2+)</name>
        <dbReference type="ChEBI" id="CHEBI:18420"/>
    </ligand>
</feature>
<comment type="function">
    <text evidence="8">Nucleotidyltransferase involved in the post-translational modification of proteins. It can catalyze the addition of adenosine monophosphate (AMP) or uridine monophosphate (UMP) to a protein, resulting in modifications known as AMPylation and UMPylation.</text>
</comment>
<evidence type="ECO:0000256" key="1">
    <source>
        <dbReference type="ARBA" id="ARBA00009747"/>
    </source>
</evidence>
<feature type="binding site" evidence="8">
    <location>
        <position position="105"/>
    </location>
    <ligand>
        <name>ATP</name>
        <dbReference type="ChEBI" id="CHEBI:30616"/>
    </ligand>
</feature>
<comment type="caution">
    <text evidence="9">The sequence shown here is derived from an EMBL/GenBank/DDBJ whole genome shotgun (WGS) entry which is preliminary data.</text>
</comment>
<comment type="similarity">
    <text evidence="1 8">Belongs to the SELO family.</text>
</comment>
<feature type="binding site" evidence="8">
    <location>
        <position position="82"/>
    </location>
    <ligand>
        <name>ATP</name>
        <dbReference type="ChEBI" id="CHEBI:30616"/>
    </ligand>
</feature>
<comment type="cofactor">
    <cofactor evidence="8">
        <name>Mg(2+)</name>
        <dbReference type="ChEBI" id="CHEBI:18420"/>
    </cofactor>
    <cofactor evidence="8">
        <name>Mn(2+)</name>
        <dbReference type="ChEBI" id="CHEBI:29035"/>
    </cofactor>
</comment>
<name>A0A7K1LI80_9MICC</name>
<dbReference type="AlphaFoldDB" id="A0A7K1LI80"/>
<dbReference type="Proteomes" id="UP000462152">
    <property type="component" value="Unassembled WGS sequence"/>
</dbReference>
<dbReference type="EC" id="2.7.7.108" evidence="8"/>
<keyword evidence="5 8" id="KW-0547">Nucleotide-binding</keyword>
<accession>A0A7K1LI80</accession>
<feature type="binding site" evidence="8">
    <location>
        <position position="85"/>
    </location>
    <ligand>
        <name>ATP</name>
        <dbReference type="ChEBI" id="CHEBI:30616"/>
    </ligand>
</feature>
<dbReference type="Pfam" id="PF02696">
    <property type="entry name" value="SelO"/>
    <property type="match status" value="1"/>
</dbReference>
<comment type="catalytic activity">
    <reaction evidence="8">
        <text>L-threonyl-[protein] + ATP = 3-O-(5'-adenylyl)-L-threonyl-[protein] + diphosphate</text>
        <dbReference type="Rhea" id="RHEA:54292"/>
        <dbReference type="Rhea" id="RHEA-COMP:11060"/>
        <dbReference type="Rhea" id="RHEA-COMP:13847"/>
        <dbReference type="ChEBI" id="CHEBI:30013"/>
        <dbReference type="ChEBI" id="CHEBI:30616"/>
        <dbReference type="ChEBI" id="CHEBI:33019"/>
        <dbReference type="ChEBI" id="CHEBI:138113"/>
        <dbReference type="EC" id="2.7.7.108"/>
    </reaction>
</comment>
<keyword evidence="10" id="KW-1185">Reference proteome</keyword>
<evidence type="ECO:0000256" key="3">
    <source>
        <dbReference type="ARBA" id="ARBA00022695"/>
    </source>
</evidence>
<keyword evidence="4 8" id="KW-0479">Metal-binding</keyword>
<feature type="active site" description="Proton acceptor" evidence="8">
    <location>
        <position position="250"/>
    </location>
</feature>
<keyword evidence="6 8" id="KW-0067">ATP-binding</keyword>
<evidence type="ECO:0000256" key="5">
    <source>
        <dbReference type="ARBA" id="ARBA00022741"/>
    </source>
</evidence>
<feature type="binding site" evidence="8">
    <location>
        <position position="118"/>
    </location>
    <ligand>
        <name>ATP</name>
        <dbReference type="ChEBI" id="CHEBI:30616"/>
    </ligand>
</feature>
<dbReference type="EC" id="2.7.7.-" evidence="8"/>
<dbReference type="PANTHER" id="PTHR32057">
    <property type="entry name" value="PROTEIN ADENYLYLTRANSFERASE SELO, MITOCHONDRIAL"/>
    <property type="match status" value="1"/>
</dbReference>
<keyword evidence="2 8" id="KW-0808">Transferase</keyword>
<evidence type="ECO:0000256" key="7">
    <source>
        <dbReference type="ARBA" id="ARBA00022842"/>
    </source>
</evidence>
<evidence type="ECO:0000256" key="6">
    <source>
        <dbReference type="ARBA" id="ARBA00022840"/>
    </source>
</evidence>
<sequence>MQSVFAEAFPELSIAWTGDEPTDPRIVILNDKYAEQLGLDPDTLREEQGLRLLTGASAPEGARPVAQAYAGHQFGTYSPRLGDGRAMLLGEVTANDGSLRDIHLKGSGRTPFARGAADGKAVLGPMLREYLVSEAMNALGIPTTRALAVTETGEEVFRDLPRPGAVLARGASSHLRVGTFQYAAQSLGNTDLVKRLVDVARDRHVPKDDDDEDGEQNPALDLYEHVIEVQAELIAQWMAVGFVHGVMNTDNMTISGETIDYGPCAFMDAYSASTVFSSIDAQGRYRYGNQPGIAEWNLARFGETLLPVIDEDPNEGIRKATEALQSFAPLYEAAWIQAMARKLGLTETATDEQTARDVSQELLRLMEGSSLDFTSTFRALADAVRDREAAQELRDRVEDPRFDAWFVRWQALGPDPDLMDSVNPIYVPRNHLVEEALEAAYDGDLDPFLKLLDVVTDPYTWKPGHEAYAEPAPADQGKYVTYCGT</sequence>
<comment type="catalytic activity">
    <reaction evidence="8">
        <text>L-tyrosyl-[protein] + ATP = O-(5'-adenylyl)-L-tyrosyl-[protein] + diphosphate</text>
        <dbReference type="Rhea" id="RHEA:54288"/>
        <dbReference type="Rhea" id="RHEA-COMP:10136"/>
        <dbReference type="Rhea" id="RHEA-COMP:13846"/>
        <dbReference type="ChEBI" id="CHEBI:30616"/>
        <dbReference type="ChEBI" id="CHEBI:33019"/>
        <dbReference type="ChEBI" id="CHEBI:46858"/>
        <dbReference type="ChEBI" id="CHEBI:83624"/>
        <dbReference type="EC" id="2.7.7.108"/>
    </reaction>
</comment>
<dbReference type="GO" id="GO:0000287">
    <property type="term" value="F:magnesium ion binding"/>
    <property type="evidence" value="ECO:0007669"/>
    <property type="project" value="UniProtKB-UniRule"/>
</dbReference>
<feature type="binding site" evidence="8">
    <location>
        <position position="169"/>
    </location>
    <ligand>
        <name>ATP</name>
        <dbReference type="ChEBI" id="CHEBI:30616"/>
    </ligand>
</feature>
<dbReference type="OrthoDB" id="9776281at2"/>
<comment type="catalytic activity">
    <reaction evidence="8">
        <text>L-seryl-[protein] + ATP = 3-O-(5'-adenylyl)-L-seryl-[protein] + diphosphate</text>
        <dbReference type="Rhea" id="RHEA:58120"/>
        <dbReference type="Rhea" id="RHEA-COMP:9863"/>
        <dbReference type="Rhea" id="RHEA-COMP:15073"/>
        <dbReference type="ChEBI" id="CHEBI:29999"/>
        <dbReference type="ChEBI" id="CHEBI:30616"/>
        <dbReference type="ChEBI" id="CHEBI:33019"/>
        <dbReference type="ChEBI" id="CHEBI:142516"/>
        <dbReference type="EC" id="2.7.7.108"/>
    </reaction>
</comment>
<keyword evidence="3 8" id="KW-0548">Nucleotidyltransferase</keyword>
<comment type="catalytic activity">
    <reaction evidence="8">
        <text>L-seryl-[protein] + UTP = O-(5'-uridylyl)-L-seryl-[protein] + diphosphate</text>
        <dbReference type="Rhea" id="RHEA:64604"/>
        <dbReference type="Rhea" id="RHEA-COMP:9863"/>
        <dbReference type="Rhea" id="RHEA-COMP:16635"/>
        <dbReference type="ChEBI" id="CHEBI:29999"/>
        <dbReference type="ChEBI" id="CHEBI:33019"/>
        <dbReference type="ChEBI" id="CHEBI:46398"/>
        <dbReference type="ChEBI" id="CHEBI:156051"/>
    </reaction>
</comment>
<feature type="binding site" evidence="8">
    <location>
        <position position="176"/>
    </location>
    <ligand>
        <name>ATP</name>
        <dbReference type="ChEBI" id="CHEBI:30616"/>
    </ligand>
</feature>
<dbReference type="GO" id="GO:0030145">
    <property type="term" value="F:manganese ion binding"/>
    <property type="evidence" value="ECO:0007669"/>
    <property type="project" value="UniProtKB-UniRule"/>
</dbReference>
<dbReference type="HAMAP" id="MF_00692">
    <property type="entry name" value="SelO"/>
    <property type="match status" value="1"/>
</dbReference>
<dbReference type="GO" id="GO:0070733">
    <property type="term" value="F:AMPylase activity"/>
    <property type="evidence" value="ECO:0007669"/>
    <property type="project" value="UniProtKB-EC"/>
</dbReference>
<feature type="binding site" evidence="8">
    <location>
        <position position="119"/>
    </location>
    <ligand>
        <name>ATP</name>
        <dbReference type="ChEBI" id="CHEBI:30616"/>
    </ligand>
</feature>
<evidence type="ECO:0000256" key="2">
    <source>
        <dbReference type="ARBA" id="ARBA00022679"/>
    </source>
</evidence>
<keyword evidence="8" id="KW-0464">Manganese</keyword>
<protein>
    <recommendedName>
        <fullName evidence="8">Protein nucleotidyltransferase YdiU</fullName>
        <ecNumber evidence="8">2.7.7.-</ecNumber>
    </recommendedName>
    <alternativeName>
        <fullName evidence="8">Protein adenylyltransferase YdiU</fullName>
        <ecNumber evidence="8">2.7.7.108</ecNumber>
    </alternativeName>
    <alternativeName>
        <fullName evidence="8">Protein uridylyltransferase YdiU</fullName>
        <ecNumber evidence="8">2.7.7.-</ecNumber>
    </alternativeName>
</protein>
<evidence type="ECO:0000313" key="9">
    <source>
        <dbReference type="EMBL" id="MUN54878.1"/>
    </source>
</evidence>
<proteinExistence type="inferred from homology"/>
<feature type="binding site" evidence="8">
    <location>
        <position position="84"/>
    </location>
    <ligand>
        <name>ATP</name>
        <dbReference type="ChEBI" id="CHEBI:30616"/>
    </ligand>
</feature>
<evidence type="ECO:0000313" key="10">
    <source>
        <dbReference type="Proteomes" id="UP000462152"/>
    </source>
</evidence>
<feature type="binding site" evidence="8">
    <location>
        <position position="260"/>
    </location>
    <ligand>
        <name>ATP</name>
        <dbReference type="ChEBI" id="CHEBI:30616"/>
    </ligand>
</feature>
<gene>
    <name evidence="8" type="primary">ydiU</name>
    <name evidence="8" type="synonym">selO</name>
    <name evidence="9" type="ORF">GMA10_06580</name>
</gene>
<dbReference type="InterPro" id="IPR003846">
    <property type="entry name" value="SelO"/>
</dbReference>
<comment type="catalytic activity">
    <reaction evidence="8">
        <text>L-tyrosyl-[protein] + UTP = O-(5'-uridylyl)-L-tyrosyl-[protein] + diphosphate</text>
        <dbReference type="Rhea" id="RHEA:83887"/>
        <dbReference type="Rhea" id="RHEA-COMP:10136"/>
        <dbReference type="Rhea" id="RHEA-COMP:20238"/>
        <dbReference type="ChEBI" id="CHEBI:33019"/>
        <dbReference type="ChEBI" id="CHEBI:46398"/>
        <dbReference type="ChEBI" id="CHEBI:46858"/>
        <dbReference type="ChEBI" id="CHEBI:90602"/>
    </reaction>
</comment>
<dbReference type="PANTHER" id="PTHR32057:SF14">
    <property type="entry name" value="PROTEIN ADENYLYLTRANSFERASE SELO, MITOCHONDRIAL"/>
    <property type="match status" value="1"/>
</dbReference>
<comment type="catalytic activity">
    <reaction evidence="8">
        <text>L-histidyl-[protein] + UTP = N(tele)-(5'-uridylyl)-L-histidyl-[protein] + diphosphate</text>
        <dbReference type="Rhea" id="RHEA:83891"/>
        <dbReference type="Rhea" id="RHEA-COMP:9745"/>
        <dbReference type="Rhea" id="RHEA-COMP:20239"/>
        <dbReference type="ChEBI" id="CHEBI:29979"/>
        <dbReference type="ChEBI" id="CHEBI:33019"/>
        <dbReference type="ChEBI" id="CHEBI:46398"/>
        <dbReference type="ChEBI" id="CHEBI:233474"/>
    </reaction>
</comment>
<evidence type="ECO:0000256" key="8">
    <source>
        <dbReference type="HAMAP-Rule" id="MF_00692"/>
    </source>
</evidence>
<organism evidence="9 10">
    <name type="scientific">Rothia koreensis</name>
    <dbReference type="NCBI Taxonomy" id="592378"/>
    <lineage>
        <taxon>Bacteria</taxon>
        <taxon>Bacillati</taxon>
        <taxon>Actinomycetota</taxon>
        <taxon>Actinomycetes</taxon>
        <taxon>Micrococcales</taxon>
        <taxon>Micrococcaceae</taxon>
        <taxon>Rothia</taxon>
    </lineage>
</organism>
<evidence type="ECO:0000256" key="4">
    <source>
        <dbReference type="ARBA" id="ARBA00022723"/>
    </source>
</evidence>
<reference evidence="9 10" key="1">
    <citation type="submission" date="2019-12" db="EMBL/GenBank/DDBJ databases">
        <authorList>
            <person name="Li J."/>
            <person name="Shi Y."/>
            <person name="Xu G."/>
            <person name="Xiao D."/>
            <person name="Ran X."/>
        </authorList>
    </citation>
    <scope>NUCLEOTIDE SEQUENCE [LARGE SCALE GENOMIC DNA]</scope>
    <source>
        <strain evidence="9 10">JCM 15915</strain>
    </source>
</reference>
<dbReference type="NCBIfam" id="NF000658">
    <property type="entry name" value="PRK00029.1"/>
    <property type="match status" value="1"/>
</dbReference>
<feature type="binding site" evidence="8">
    <location>
        <position position="260"/>
    </location>
    <ligand>
        <name>Mg(2+)</name>
        <dbReference type="ChEBI" id="CHEBI:18420"/>
    </ligand>
</feature>
<dbReference type="GO" id="GO:0005524">
    <property type="term" value="F:ATP binding"/>
    <property type="evidence" value="ECO:0007669"/>
    <property type="project" value="UniProtKB-UniRule"/>
</dbReference>